<sequence>MAALAIPNLVRPIPELLPHIRADLQIFGVPLGGPKARTCGSEFDLLWSGELFRNLFQPLCIPGDDVTTSLQGNSEIGGRAKLQNSTNSSLLFMGMGRRSYRKRQRNMHP</sequence>
<keyword evidence="2" id="KW-1185">Reference proteome</keyword>
<name>A0A0G4P4I8_PENC3</name>
<dbReference type="EMBL" id="HG793138">
    <property type="protein sequence ID" value="CRL21236.1"/>
    <property type="molecule type" value="Genomic_DNA"/>
</dbReference>
<protein>
    <submittedName>
        <fullName evidence="1">Str. FM013</fullName>
    </submittedName>
</protein>
<reference evidence="1 2" key="1">
    <citation type="journal article" date="2014" name="Nat. Commun.">
        <title>Multiple recent horizontal transfers of a large genomic region in cheese making fungi.</title>
        <authorList>
            <person name="Cheeseman K."/>
            <person name="Ropars J."/>
            <person name="Renault P."/>
            <person name="Dupont J."/>
            <person name="Gouzy J."/>
            <person name="Branca A."/>
            <person name="Abraham A.L."/>
            <person name="Ceppi M."/>
            <person name="Conseiller E."/>
            <person name="Debuchy R."/>
            <person name="Malagnac F."/>
            <person name="Goarin A."/>
            <person name="Silar P."/>
            <person name="Lacoste S."/>
            <person name="Sallet E."/>
            <person name="Bensimon A."/>
            <person name="Giraud T."/>
            <person name="Brygoo Y."/>
        </authorList>
    </citation>
    <scope>NUCLEOTIDE SEQUENCE [LARGE SCALE GENOMIC DNA]</scope>
    <source>
        <strain evidence="2">FM 013</strain>
    </source>
</reference>
<dbReference type="Proteomes" id="UP000053732">
    <property type="component" value="Unassembled WGS sequence"/>
</dbReference>
<gene>
    <name evidence="1" type="ORF">PCAMFM013_S005g000400</name>
</gene>
<evidence type="ECO:0000313" key="1">
    <source>
        <dbReference type="EMBL" id="CRL21236.1"/>
    </source>
</evidence>
<organism evidence="1 2">
    <name type="scientific">Penicillium camemberti (strain FM 013)</name>
    <dbReference type="NCBI Taxonomy" id="1429867"/>
    <lineage>
        <taxon>Eukaryota</taxon>
        <taxon>Fungi</taxon>
        <taxon>Dikarya</taxon>
        <taxon>Ascomycota</taxon>
        <taxon>Pezizomycotina</taxon>
        <taxon>Eurotiomycetes</taxon>
        <taxon>Eurotiomycetidae</taxon>
        <taxon>Eurotiales</taxon>
        <taxon>Aspergillaceae</taxon>
        <taxon>Penicillium</taxon>
    </lineage>
</organism>
<accession>A0A0G4P4I8</accession>
<dbReference type="AlphaFoldDB" id="A0A0G4P4I8"/>
<proteinExistence type="predicted"/>
<evidence type="ECO:0000313" key="2">
    <source>
        <dbReference type="Proteomes" id="UP000053732"/>
    </source>
</evidence>